<evidence type="ECO:0000313" key="3">
    <source>
        <dbReference type="EMBL" id="PFH58125.1"/>
    </source>
</evidence>
<evidence type="ECO:0000313" key="4">
    <source>
        <dbReference type="Proteomes" id="UP000037136"/>
    </source>
</evidence>
<dbReference type="Proteomes" id="UP000037136">
    <property type="component" value="Unassembled WGS sequence"/>
</dbReference>
<feature type="region of interest" description="Disordered" evidence="1">
    <location>
        <begin position="90"/>
        <end position="150"/>
    </location>
</feature>
<feature type="compositionally biased region" description="Polar residues" evidence="1">
    <location>
        <begin position="259"/>
        <end position="276"/>
    </location>
</feature>
<feature type="compositionally biased region" description="Basic and acidic residues" evidence="1">
    <location>
        <begin position="118"/>
        <end position="130"/>
    </location>
</feature>
<protein>
    <recommendedName>
        <fullName evidence="2">Transcription factor tau subunit sfc3/Tfc3 C-terminal domain-containing protein</fullName>
    </recommendedName>
</protein>
<dbReference type="STRING" id="268505.A0A2A9P9D4"/>
<evidence type="ECO:0000256" key="1">
    <source>
        <dbReference type="SAM" id="MobiDB-lite"/>
    </source>
</evidence>
<feature type="region of interest" description="Disordered" evidence="1">
    <location>
        <begin position="559"/>
        <end position="591"/>
    </location>
</feature>
<dbReference type="InterPro" id="IPR046488">
    <property type="entry name" value="Sfc3/Tfc3_C"/>
</dbReference>
<evidence type="ECO:0000259" key="2">
    <source>
        <dbReference type="Pfam" id="PF20222"/>
    </source>
</evidence>
<feature type="compositionally biased region" description="Polar residues" evidence="1">
    <location>
        <begin position="563"/>
        <end position="579"/>
    </location>
</feature>
<sequence length="1101" mass="123428">MRESTSSSDDATQRLSVGSRTDALQTLSTASPLIPEPWIRSAALLREAGDFSAPRVSPNVLLLDEANLPRQIAPATRGLLASLRDRPPERISLPSVGKLARATGTASSTLDTSSTLGHEGHENSQHRERPQPGTNHHMAPESIRSSSKVGDTTADRIYKLINHLLREENGVVLGGKPLWRAVTAAWKIDVSAVPEPSERDLQMCVNSMLRKKVIKEHCHAFRDRRGLFNKCQLILLPDVDAFSVESLALVEKAKITASSLDASPQKDTSENSATQVNRHRVRGRRRLPEEVAILGAPVYAAQLAAKRGSEARNDNLHRLKRLKYSVQPNHDHGEGLSISLRSQEPACALSVSGMSDAYARSVFCDGFDDLQPPRPIRFLEPNTCLGDEDHHDQSEAVSRLSGGSFQQQQELEKSTRRGQLAYQAHGRPYVFDSIKPIFGSVGGSWPWFDTQEFDQLGTSLTLSGWILDERWLKWGSFSEQIENRVAARMAKRRRLASEPSAHELFMSKLQACMDVELAWKAEFTNADPGRHMVFVNIFPPPTVEAFRAPCSTNLVWAPEGRPTASSGHGASTTLAGESTSTDDESEPRHHAASGLMIRASRRMFCHSTPNRVPLVTRPLTALPAPDETLWEHRAETHDQDEIMAAFIAVRALLGGVEKAVDWGLLMTIYPKLGLAGLRRFWVDARKQQGAYIALFTRVFQERLIAALENDEIPMVDFENPVGYDWQRLIKWTMQLPRQEGFQLPGSRESLSKQFLLHDVTIVGEDWREKFFHSGSSFFARFEAIASEPGVVHVGEPPECVRPLSDIDDLVVARSWVRSLLSSDPTSHSMENIRDKFLQMSPDDGHRRSDLFKTAVTQLTQQRIIRRSRKPRAGHQPYRLSEWYESQLTRMAQSPKYDAAATFKKQLDDAFRKQQTFQVPYTLDDGAMMALTNMNAMGRIRLIPVGVPDIPYGFKPGNYESRKYPKSHYHFTLEVAPTEAYRYNEDIELLRAVTREGPPMGGSRGELPQWADFIKGSSVQRWSEILGAFTFAFAIRGSMTIPGVCSALSPLLEEFEARLVVDWGRRTGVLTDVMNGLGVMVAEWWWLAVPWLRRQKEPAKSE</sequence>
<gene>
    <name evidence="3" type="ORF">XA68_14129</name>
</gene>
<reference evidence="3 4" key="2">
    <citation type="journal article" date="2017" name="Sci. Rep.">
        <title>Ant-infecting Ophiocordyceps genomes reveal a high diversity of potential behavioral manipulation genes and a possible major role for enterotoxins.</title>
        <authorList>
            <person name="de Bekker C."/>
            <person name="Ohm R.A."/>
            <person name="Evans H.C."/>
            <person name="Brachmann A."/>
            <person name="Hughes D.P."/>
        </authorList>
    </citation>
    <scope>NUCLEOTIDE SEQUENCE [LARGE SCALE GENOMIC DNA]</scope>
    <source>
        <strain evidence="3 4">SC16a</strain>
    </source>
</reference>
<feature type="domain" description="Transcription factor tau subunit sfc3/Tfc3 C-terminal" evidence="2">
    <location>
        <begin position="633"/>
        <end position="1044"/>
    </location>
</feature>
<dbReference type="OrthoDB" id="5403573at2759"/>
<feature type="compositionally biased region" description="Low complexity" evidence="1">
    <location>
        <begin position="102"/>
        <end position="117"/>
    </location>
</feature>
<reference evidence="3 4" key="1">
    <citation type="journal article" date="2015" name="BMC Genomics">
        <title>Gene expression during zombie ant biting behavior reflects the complexity underlying fungal parasitic behavioral manipulation.</title>
        <authorList>
            <person name="de Bekker C."/>
            <person name="Ohm R.A."/>
            <person name="Loreto R.G."/>
            <person name="Sebastian A."/>
            <person name="Albert I."/>
            <person name="Merrow M."/>
            <person name="Brachmann A."/>
            <person name="Hughes D.P."/>
        </authorList>
    </citation>
    <scope>NUCLEOTIDE SEQUENCE [LARGE SCALE GENOMIC DNA]</scope>
    <source>
        <strain evidence="3 4">SC16a</strain>
    </source>
</reference>
<name>A0A2A9P9D4_OPHUN</name>
<comment type="caution">
    <text evidence="3">The sequence shown here is derived from an EMBL/GenBank/DDBJ whole genome shotgun (WGS) entry which is preliminary data.</text>
</comment>
<accession>A0A2A9P9D4</accession>
<proteinExistence type="predicted"/>
<feature type="region of interest" description="Disordered" evidence="1">
    <location>
        <begin position="259"/>
        <end position="282"/>
    </location>
</feature>
<dbReference type="AlphaFoldDB" id="A0A2A9P9D4"/>
<organism evidence="3 4">
    <name type="scientific">Ophiocordyceps unilateralis</name>
    <name type="common">Zombie-ant fungus</name>
    <name type="synonym">Torrubia unilateralis</name>
    <dbReference type="NCBI Taxonomy" id="268505"/>
    <lineage>
        <taxon>Eukaryota</taxon>
        <taxon>Fungi</taxon>
        <taxon>Dikarya</taxon>
        <taxon>Ascomycota</taxon>
        <taxon>Pezizomycotina</taxon>
        <taxon>Sordariomycetes</taxon>
        <taxon>Hypocreomycetidae</taxon>
        <taxon>Hypocreales</taxon>
        <taxon>Ophiocordycipitaceae</taxon>
        <taxon>Ophiocordyceps</taxon>
    </lineage>
</organism>
<dbReference type="Pfam" id="PF20222">
    <property type="entry name" value="DUF6581"/>
    <property type="match status" value="1"/>
</dbReference>
<keyword evidence="4" id="KW-1185">Reference proteome</keyword>
<dbReference type="EMBL" id="LAZP02000326">
    <property type="protein sequence ID" value="PFH58125.1"/>
    <property type="molecule type" value="Genomic_DNA"/>
</dbReference>